<evidence type="ECO:0000313" key="1">
    <source>
        <dbReference type="EMBL" id="KAJ7561877.1"/>
    </source>
</evidence>
<sequence>MKILEELRSWFQAQSDHHRWVFTHKGLWVVLISVLLMLLLKQLLFPVRRSNLKLPPGPRGLPIIGHLHLLGSLPHQSLLELANRHGPLFHIHLGSIPTLVASSADMAKEFFKIHDLIFASRPKFIFGKYLAYNYQDMVFAPYDEKYKTLRRICTMELFTNKRIASFRHHREEEISFLINFLLDKSRQQKAIVLRHNLFDLTLNIITRITISKTFFGPNATRNNDRVEEFKSILEEYFRVLSLFMIGDYFPYLKWIDRLGNVRAVKKQAIAQDIVLQRLIDERRQSRLGRHGGTDAAEDFVDVLLSLSEKDQSAFLKDDIIKAVMNNVMEAGSETSAVVLEWSMTELLRHPLVLERAQQELDSVVGHDRNVDESDIPQLIYLQAIIKEAMRLHPPGPLLIPHRSTADCVVKGYHIPKNTNLIVNMYAIGRDAKIWENPLQFMPERFLDSSIDVRGQDFELIPFGSGRRGCPGLTLGLIVVQMTLARMLHAFNWSPPHGLQPKDIDVAETFTISVPRKEPLQAIPSPRLPMHLYNSNL</sequence>
<reference evidence="2" key="1">
    <citation type="journal article" date="2024" name="Proc. Natl. Acad. Sci. U.S.A.">
        <title>Extraordinary preservation of gene collinearity over three hundred million years revealed in homosporous lycophytes.</title>
        <authorList>
            <person name="Li C."/>
            <person name="Wickell D."/>
            <person name="Kuo L.Y."/>
            <person name="Chen X."/>
            <person name="Nie B."/>
            <person name="Liao X."/>
            <person name="Peng D."/>
            <person name="Ji J."/>
            <person name="Jenkins J."/>
            <person name="Williams M."/>
            <person name="Shu S."/>
            <person name="Plott C."/>
            <person name="Barry K."/>
            <person name="Rajasekar S."/>
            <person name="Grimwood J."/>
            <person name="Han X."/>
            <person name="Sun S."/>
            <person name="Hou Z."/>
            <person name="He W."/>
            <person name="Dai G."/>
            <person name="Sun C."/>
            <person name="Schmutz J."/>
            <person name="Leebens-Mack J.H."/>
            <person name="Li F.W."/>
            <person name="Wang L."/>
        </authorList>
    </citation>
    <scope>NUCLEOTIDE SEQUENCE [LARGE SCALE GENOMIC DNA]</scope>
    <source>
        <strain evidence="2">cv. PW_Plant_1</strain>
    </source>
</reference>
<comment type="caution">
    <text evidence="1">The sequence shown here is derived from an EMBL/GenBank/DDBJ whole genome shotgun (WGS) entry which is preliminary data.</text>
</comment>
<organism evidence="1 2">
    <name type="scientific">Diphasiastrum complanatum</name>
    <name type="common">Issler's clubmoss</name>
    <name type="synonym">Lycopodium complanatum</name>
    <dbReference type="NCBI Taxonomy" id="34168"/>
    <lineage>
        <taxon>Eukaryota</taxon>
        <taxon>Viridiplantae</taxon>
        <taxon>Streptophyta</taxon>
        <taxon>Embryophyta</taxon>
        <taxon>Tracheophyta</taxon>
        <taxon>Lycopodiopsida</taxon>
        <taxon>Lycopodiales</taxon>
        <taxon>Lycopodiaceae</taxon>
        <taxon>Lycopodioideae</taxon>
        <taxon>Diphasiastrum</taxon>
    </lineage>
</organism>
<accession>A0ACC2E658</accession>
<evidence type="ECO:0000313" key="2">
    <source>
        <dbReference type="Proteomes" id="UP001162992"/>
    </source>
</evidence>
<name>A0ACC2E658_DIPCM</name>
<dbReference type="Proteomes" id="UP001162992">
    <property type="component" value="Chromosome 3"/>
</dbReference>
<proteinExistence type="predicted"/>
<gene>
    <name evidence="1" type="ORF">O6H91_03G045400</name>
</gene>
<keyword evidence="2" id="KW-1185">Reference proteome</keyword>
<dbReference type="EMBL" id="CM055094">
    <property type="protein sequence ID" value="KAJ7561877.1"/>
    <property type="molecule type" value="Genomic_DNA"/>
</dbReference>
<protein>
    <submittedName>
        <fullName evidence="1">Uncharacterized protein</fullName>
    </submittedName>
</protein>